<dbReference type="PANTHER" id="PTHR11487:SF0">
    <property type="entry name" value="S-ACYL FATTY ACID SYNTHASE THIOESTERASE, MEDIUM CHAIN"/>
    <property type="match status" value="1"/>
</dbReference>
<proteinExistence type="inferred from homology"/>
<dbReference type="EMBL" id="JAWXVI010000001">
    <property type="protein sequence ID" value="MDX6188107.1"/>
    <property type="molecule type" value="Genomic_DNA"/>
</dbReference>
<gene>
    <name evidence="3" type="ORF">SGQ83_02005</name>
</gene>
<comment type="caution">
    <text evidence="3">The sequence shown here is derived from an EMBL/GenBank/DDBJ whole genome shotgun (WGS) entry which is preliminary data.</text>
</comment>
<dbReference type="GO" id="GO:0016787">
    <property type="term" value="F:hydrolase activity"/>
    <property type="evidence" value="ECO:0007669"/>
    <property type="project" value="UniProtKB-KW"/>
</dbReference>
<evidence type="ECO:0000256" key="1">
    <source>
        <dbReference type="ARBA" id="ARBA00007169"/>
    </source>
</evidence>
<dbReference type="PANTHER" id="PTHR11487">
    <property type="entry name" value="THIOESTERASE"/>
    <property type="match status" value="1"/>
</dbReference>
<dbReference type="Gene3D" id="3.40.50.1820">
    <property type="entry name" value="alpha/beta hydrolase"/>
    <property type="match status" value="1"/>
</dbReference>
<organism evidence="3 4">
    <name type="scientific">Flavobacterium cupriresistens</name>
    <dbReference type="NCBI Taxonomy" id="2893885"/>
    <lineage>
        <taxon>Bacteria</taxon>
        <taxon>Pseudomonadati</taxon>
        <taxon>Bacteroidota</taxon>
        <taxon>Flavobacteriia</taxon>
        <taxon>Flavobacteriales</taxon>
        <taxon>Flavobacteriaceae</taxon>
        <taxon>Flavobacterium</taxon>
    </lineage>
</organism>
<dbReference type="Pfam" id="PF00975">
    <property type="entry name" value="Thioesterase"/>
    <property type="match status" value="1"/>
</dbReference>
<name>A0ABU4R696_9FLAO</name>
<sequence length="241" mass="27569">MQLFLLHFAGGNCYSYDFLKKKLKDKEISVYALELPGRGKRYNEDLLLNKKEAIQDYVKQIKKLRNNEPYIIFGHSMGATLGFSVVKEMEQENDAPLQFVATGNAGPGLKVFDEEGAEIKRDRYSLPDDEFKSVLRELGGIPEEVLENKELFDFFGPIIRADFQVLEKGGFIKQNIKIDCPIHAIMGDSEKKAHLIDNWKNYTNADFKSQVLPGNHFFIHEYPDEIAGILLKCVNSEQLKM</sequence>
<protein>
    <submittedName>
        <fullName evidence="3">Alpha/beta fold hydrolase</fullName>
    </submittedName>
</protein>
<dbReference type="RefSeq" id="WP_230002489.1">
    <property type="nucleotide sequence ID" value="NZ_CP087134.1"/>
</dbReference>
<dbReference type="InterPro" id="IPR012223">
    <property type="entry name" value="TEII"/>
</dbReference>
<reference evidence="3 4" key="1">
    <citation type="submission" date="2023-11" db="EMBL/GenBank/DDBJ databases">
        <title>Unpublished Manusciprt.</title>
        <authorList>
            <person name="Saticioglu I.B."/>
            <person name="Ay H."/>
            <person name="Ajmi N."/>
            <person name="Altun S."/>
            <person name="Duman M."/>
        </authorList>
    </citation>
    <scope>NUCLEOTIDE SEQUENCE [LARGE SCALE GENOMIC DNA]</scope>
    <source>
        <strain evidence="3 4">Fl-318</strain>
    </source>
</reference>
<accession>A0ABU4R696</accession>
<comment type="similarity">
    <text evidence="1">Belongs to the thioesterase family.</text>
</comment>
<keyword evidence="4" id="KW-1185">Reference proteome</keyword>
<dbReference type="InterPro" id="IPR001031">
    <property type="entry name" value="Thioesterase"/>
</dbReference>
<evidence type="ECO:0000259" key="2">
    <source>
        <dbReference type="Pfam" id="PF00975"/>
    </source>
</evidence>
<dbReference type="Proteomes" id="UP001273350">
    <property type="component" value="Unassembled WGS sequence"/>
</dbReference>
<dbReference type="SUPFAM" id="SSF53474">
    <property type="entry name" value="alpha/beta-Hydrolases"/>
    <property type="match status" value="1"/>
</dbReference>
<keyword evidence="3" id="KW-0378">Hydrolase</keyword>
<dbReference type="InterPro" id="IPR029058">
    <property type="entry name" value="AB_hydrolase_fold"/>
</dbReference>
<evidence type="ECO:0000313" key="4">
    <source>
        <dbReference type="Proteomes" id="UP001273350"/>
    </source>
</evidence>
<feature type="domain" description="Thioesterase" evidence="2">
    <location>
        <begin position="2"/>
        <end position="230"/>
    </location>
</feature>
<evidence type="ECO:0000313" key="3">
    <source>
        <dbReference type="EMBL" id="MDX6188107.1"/>
    </source>
</evidence>